<dbReference type="EMBL" id="CP042914">
    <property type="protein sequence ID" value="QEG38949.1"/>
    <property type="molecule type" value="Genomic_DNA"/>
</dbReference>
<dbReference type="Proteomes" id="UP000325286">
    <property type="component" value="Chromosome"/>
</dbReference>
<accession>A0A5B9QLQ5</accession>
<organism evidence="1 2">
    <name type="scientific">Roseimaritima ulvae</name>
    <dbReference type="NCBI Taxonomy" id="980254"/>
    <lineage>
        <taxon>Bacteria</taxon>
        <taxon>Pseudomonadati</taxon>
        <taxon>Planctomycetota</taxon>
        <taxon>Planctomycetia</taxon>
        <taxon>Pirellulales</taxon>
        <taxon>Pirellulaceae</taxon>
        <taxon>Roseimaritima</taxon>
    </lineage>
</organism>
<evidence type="ECO:0000313" key="1">
    <source>
        <dbReference type="EMBL" id="QEG38949.1"/>
    </source>
</evidence>
<gene>
    <name evidence="1" type="ORF">UC8_09090</name>
</gene>
<name>A0A5B9QLQ5_9BACT</name>
<dbReference type="OrthoDB" id="269147at2"/>
<keyword evidence="2" id="KW-1185">Reference proteome</keyword>
<dbReference type="KEGG" id="rul:UC8_09090"/>
<dbReference type="RefSeq" id="WP_148080105.1">
    <property type="nucleotide sequence ID" value="NZ_CP042914.1"/>
</dbReference>
<reference evidence="1 2" key="1">
    <citation type="submission" date="2019-08" db="EMBL/GenBank/DDBJ databases">
        <title>Deep-cultivation of Planctomycetes and their phenomic and genomic characterization uncovers novel biology.</title>
        <authorList>
            <person name="Wiegand S."/>
            <person name="Jogler M."/>
            <person name="Boedeker C."/>
            <person name="Pinto D."/>
            <person name="Vollmers J."/>
            <person name="Rivas-Marin E."/>
            <person name="Kohn T."/>
            <person name="Peeters S.H."/>
            <person name="Heuer A."/>
            <person name="Rast P."/>
            <person name="Oberbeckmann S."/>
            <person name="Bunk B."/>
            <person name="Jeske O."/>
            <person name="Meyerdierks A."/>
            <person name="Storesund J.E."/>
            <person name="Kallscheuer N."/>
            <person name="Luecker S."/>
            <person name="Lage O.M."/>
            <person name="Pohl T."/>
            <person name="Merkel B.J."/>
            <person name="Hornburger P."/>
            <person name="Mueller R.-W."/>
            <person name="Bruemmer F."/>
            <person name="Labrenz M."/>
            <person name="Spormann A.M."/>
            <person name="Op den Camp H."/>
            <person name="Overmann J."/>
            <person name="Amann R."/>
            <person name="Jetten M.S.M."/>
            <person name="Mascher T."/>
            <person name="Medema M.H."/>
            <person name="Devos D.P."/>
            <person name="Kaster A.-K."/>
            <person name="Ovreas L."/>
            <person name="Rohde M."/>
            <person name="Galperin M.Y."/>
            <person name="Jogler C."/>
        </authorList>
    </citation>
    <scope>NUCLEOTIDE SEQUENCE [LARGE SCALE GENOMIC DNA]</scope>
    <source>
        <strain evidence="1 2">UC8</strain>
    </source>
</reference>
<proteinExistence type="predicted"/>
<dbReference type="AlphaFoldDB" id="A0A5B9QLQ5"/>
<sequence length="303" mass="33744">MRGLAVWMACCGLVVCQTALQAENRFPERYLKLEPQTLEMIQPGVVVDRHAEYGWSDLVTIVHPRLGSGAVDSIPDFAGRYASMFKFTMLANVKQAPVDGKPQYWLDRLGIGFAMKVDGKMTILTKSTAKQLGAELGMIERGVLGGNEDCLKDVVQIARTERLVMFDVKANMLNQNKHRMMTLRHLIWVSPNTGRLGMLVWLLDDGEDEEADYKLAEEHMQLLPPGYQEDRVIHVSEGGLLSRIPTPDRFALVSVPPGTPVPFSDVMRSVAARKSFDREDMQHLVVGVGQSIAGLKARVAQNR</sequence>
<protein>
    <submittedName>
        <fullName evidence="1">Uncharacterized protein</fullName>
    </submittedName>
</protein>
<evidence type="ECO:0000313" key="2">
    <source>
        <dbReference type="Proteomes" id="UP000325286"/>
    </source>
</evidence>